<dbReference type="Proteomes" id="UP000199009">
    <property type="component" value="Chromosome I"/>
</dbReference>
<evidence type="ECO:0000313" key="2">
    <source>
        <dbReference type="Proteomes" id="UP000199009"/>
    </source>
</evidence>
<accession>A0A1G7U1L7</accession>
<name>A0A1G7U1L7_9MICO</name>
<dbReference type="STRING" id="370764.SAMN04489810_0232"/>
<sequence>MMVLSMRFPRIRRTTLAPCTPHSEGRTLMDRRTPSLLAGLGVALLLGGALAGCASSSGGTAATPGASESSTDAEITAAWLDDGRLIGLVTQGSSTCVPAAEDAQLEADGSLSVTLVEPEETTPCTRDLVPRVTLVDAPEGVDPSKDLAITVGGDNFAGTAELDGVDGLAGGGTTDYLPSAGWTDEDGEFVLLTWGSSSCAPVIQDVAATGPAEVTVTFVTPPADQVCTMDMAPRAAVAVVDGLEEDSDVSLILAGSAEFDSVRVPIYGSN</sequence>
<proteinExistence type="predicted"/>
<organism evidence="1 2">
    <name type="scientific">Microbacterium pygmaeum</name>
    <dbReference type="NCBI Taxonomy" id="370764"/>
    <lineage>
        <taxon>Bacteria</taxon>
        <taxon>Bacillati</taxon>
        <taxon>Actinomycetota</taxon>
        <taxon>Actinomycetes</taxon>
        <taxon>Micrococcales</taxon>
        <taxon>Microbacteriaceae</taxon>
        <taxon>Microbacterium</taxon>
    </lineage>
</organism>
<dbReference type="EMBL" id="LT629692">
    <property type="protein sequence ID" value="SDG41502.1"/>
    <property type="molecule type" value="Genomic_DNA"/>
</dbReference>
<dbReference type="AlphaFoldDB" id="A0A1G7U1L7"/>
<reference evidence="1 2" key="1">
    <citation type="submission" date="2016-10" db="EMBL/GenBank/DDBJ databases">
        <authorList>
            <person name="de Groot N.N."/>
        </authorList>
    </citation>
    <scope>NUCLEOTIDE SEQUENCE [LARGE SCALE GENOMIC DNA]</scope>
    <source>
        <strain evidence="1 2">DSM 23142</strain>
    </source>
</reference>
<gene>
    <name evidence="1" type="ORF">SAMN04489810_0232</name>
</gene>
<evidence type="ECO:0000313" key="1">
    <source>
        <dbReference type="EMBL" id="SDG41502.1"/>
    </source>
</evidence>
<protein>
    <submittedName>
        <fullName evidence="1">Uncharacterized protein</fullName>
    </submittedName>
</protein>
<keyword evidence="2" id="KW-1185">Reference proteome</keyword>